<feature type="compositionally biased region" description="Polar residues" evidence="1">
    <location>
        <begin position="864"/>
        <end position="878"/>
    </location>
</feature>
<name>A0A4Z1P6E9_9PEZI</name>
<protein>
    <recommendedName>
        <fullName evidence="2">Meiotically up-regulated protein Msb1/Mug8 domain-containing protein</fullName>
    </recommendedName>
</protein>
<accession>A0A4Z1P6E9</accession>
<dbReference type="InterPro" id="IPR012965">
    <property type="entry name" value="Msb1/Mug8_dom"/>
</dbReference>
<gene>
    <name evidence="3" type="ORF">E6O75_ATG08275</name>
</gene>
<dbReference type="CDD" id="cd04401">
    <property type="entry name" value="RhoGAP_fMSB1"/>
    <property type="match status" value="1"/>
</dbReference>
<comment type="caution">
    <text evidence="3">The sequence shown here is derived from an EMBL/GenBank/DDBJ whole genome shotgun (WGS) entry which is preliminary data.</text>
</comment>
<evidence type="ECO:0000256" key="1">
    <source>
        <dbReference type="SAM" id="MobiDB-lite"/>
    </source>
</evidence>
<feature type="compositionally biased region" description="Polar residues" evidence="1">
    <location>
        <begin position="835"/>
        <end position="847"/>
    </location>
</feature>
<dbReference type="Pfam" id="PF08101">
    <property type="entry name" value="Msb1-Mug8_dom"/>
    <property type="match status" value="1"/>
</dbReference>
<feature type="compositionally biased region" description="Low complexity" evidence="1">
    <location>
        <begin position="424"/>
        <end position="439"/>
    </location>
</feature>
<feature type="domain" description="Meiotically up-regulated protein Msb1/Mug8" evidence="2">
    <location>
        <begin position="41"/>
        <end position="517"/>
    </location>
</feature>
<organism evidence="3 4">
    <name type="scientific">Venturia nashicola</name>
    <dbReference type="NCBI Taxonomy" id="86259"/>
    <lineage>
        <taxon>Eukaryota</taxon>
        <taxon>Fungi</taxon>
        <taxon>Dikarya</taxon>
        <taxon>Ascomycota</taxon>
        <taxon>Pezizomycotina</taxon>
        <taxon>Dothideomycetes</taxon>
        <taxon>Pleosporomycetidae</taxon>
        <taxon>Venturiales</taxon>
        <taxon>Venturiaceae</taxon>
        <taxon>Venturia</taxon>
    </lineage>
</organism>
<reference evidence="3 4" key="1">
    <citation type="submission" date="2019-04" db="EMBL/GenBank/DDBJ databases">
        <title>High contiguity whole genome sequence and gene annotation resource for two Venturia nashicola isolates.</title>
        <authorList>
            <person name="Prokchorchik M."/>
            <person name="Won K."/>
            <person name="Lee Y."/>
            <person name="Choi E.D."/>
            <person name="Segonzac C."/>
            <person name="Sohn K.H."/>
        </authorList>
    </citation>
    <scope>NUCLEOTIDE SEQUENCE [LARGE SCALE GENOMIC DNA]</scope>
    <source>
        <strain evidence="3 4">PRI2</strain>
    </source>
</reference>
<evidence type="ECO:0000259" key="2">
    <source>
        <dbReference type="Pfam" id="PF08101"/>
    </source>
</evidence>
<feature type="region of interest" description="Disordered" evidence="1">
    <location>
        <begin position="903"/>
        <end position="1048"/>
    </location>
</feature>
<dbReference type="EMBL" id="SNSC02000016">
    <property type="protein sequence ID" value="TID17529.1"/>
    <property type="molecule type" value="Genomic_DNA"/>
</dbReference>
<sequence>MPFFSNLFKRDASSKSKKNVAPGEDVVQIKPRWEEAWSRKEVSPEEVQELIHDCSQEMKSRALDMPFLLLPFRPGSDPVGSKSFIRNFFKIQYDGTFRENKLVIQQELRLMDPLVLCSIMKWCWNRLPGGVVSWETYELFRTGEIDASMAKNAFTVFIPMSTESEARKKIVFDFFDLLAAIAARGKTNGLGGRKLSRMAGWWAFEHSDNGKGFEGGYKSWATAADATSHLFFAYLRSLSPDATGGVSGISQLPRSLQALLSQTEYPPETPTLMLQQTPRVVMIVNTVSPTPFALLRRARNFEYRDDDEALQKFSAYEDPVQTLTEECKRVLNSISSINQSTVPNNNAAGQPVQEGAWSRFEDLGFSGLAESPQSPGDLASSKDTNGIRSNGIRSAGNSKVDDGGRPTTPSWADFLSSGFPNDRSPSLLPPDKALPLPLSDQPRGNSSQSHLRPGMQEDLEPGELASIHSFDLDETFWWVWMTSLAGEETPERKAVFGRCALIETQISGAHWFVIEEQIKGASPGQDEGVYLAEKKSRFSWTKRGRLGRRKTVVKKPDNKALTEEPYNRAATATPSSRIAPDQHRKIKETAARLKDQNLKGGENAQRRGRMDDSASVKTNSVLTLQPAILSEAAPAMKWAKDFDKEAVRTAYLGDPVAGTGSSTNLAIPRPYGASPNHGGSPTSLRRELSNRELPSLPKEASEPASPVQRKPVKSPSPPATPPRAFSPDMSPEPEFPVALEEKPKLDNGAQHPAHRPSASPESTRKPSLDKQNKTESSGGIKKFWGRKQKPSPSTPEKPAPVVVETPSHKLQKSPGKSVPIQIPSYKEPTPEPSIAETSPAQSFTHQTPDPYHQNVQYPRGTSPRFDTSTIGSKEQQAADQEFSRFDQGPLDAPAFVPEEITPDQSVVAISPPTQSAPFKAPNRGIPDLGAPSPALEPAQHTPAPAPAPAHYHAPSKATSRIPVVPIGRSAPGPRSPVSDSTSDDSADATPRDDKTLDRWAQIRKNAADRAQRLSEEQQSGRSRNTSQSAKTDADEGDTSGEETIESRVARIKARVAELTGNMEGPNAPITRR</sequence>
<feature type="compositionally biased region" description="Polar residues" evidence="1">
    <location>
        <begin position="1016"/>
        <end position="1030"/>
    </location>
</feature>
<feature type="region of interest" description="Disordered" evidence="1">
    <location>
        <begin position="366"/>
        <end position="456"/>
    </location>
</feature>
<evidence type="ECO:0000313" key="4">
    <source>
        <dbReference type="Proteomes" id="UP000298493"/>
    </source>
</evidence>
<dbReference type="AlphaFoldDB" id="A0A4Z1P6E9"/>
<feature type="region of interest" description="Disordered" evidence="1">
    <location>
        <begin position="565"/>
        <end position="584"/>
    </location>
</feature>
<feature type="compositionally biased region" description="Polar residues" evidence="1">
    <location>
        <begin position="381"/>
        <end position="397"/>
    </location>
</feature>
<feature type="region of interest" description="Disordered" evidence="1">
    <location>
        <begin position="591"/>
        <end position="618"/>
    </location>
</feature>
<dbReference type="PANTHER" id="PTHR28093">
    <property type="entry name" value="MORPHOGENESIS-RELATED PROTEIN MSB1"/>
    <property type="match status" value="1"/>
</dbReference>
<dbReference type="InterPro" id="IPR037508">
    <property type="entry name" value="Msb1/Mug8"/>
</dbReference>
<feature type="compositionally biased region" description="Basic and acidic residues" evidence="1">
    <location>
        <begin position="762"/>
        <end position="773"/>
    </location>
</feature>
<proteinExistence type="predicted"/>
<evidence type="ECO:0000313" key="3">
    <source>
        <dbReference type="EMBL" id="TID17529.1"/>
    </source>
</evidence>
<dbReference type="STRING" id="86259.A0A4Z1P6E9"/>
<keyword evidence="4" id="KW-1185">Reference proteome</keyword>
<feature type="compositionally biased region" description="Basic and acidic residues" evidence="1">
    <location>
        <begin position="604"/>
        <end position="614"/>
    </location>
</feature>
<feature type="compositionally biased region" description="Acidic residues" evidence="1">
    <location>
        <begin position="1034"/>
        <end position="1043"/>
    </location>
</feature>
<dbReference type="PANTHER" id="PTHR28093:SF1">
    <property type="entry name" value="MORPHOGENESIS-RELATED PROTEIN MSB1"/>
    <property type="match status" value="1"/>
</dbReference>
<feature type="region of interest" description="Disordered" evidence="1">
    <location>
        <begin position="653"/>
        <end position="881"/>
    </location>
</feature>
<dbReference type="Proteomes" id="UP000298493">
    <property type="component" value="Unassembled WGS sequence"/>
</dbReference>
<feature type="compositionally biased region" description="Basic and acidic residues" evidence="1">
    <location>
        <begin position="1005"/>
        <end position="1015"/>
    </location>
</feature>
<feature type="compositionally biased region" description="Low complexity" evidence="1">
    <location>
        <begin position="937"/>
        <end position="954"/>
    </location>
</feature>